<evidence type="ECO:0000256" key="1">
    <source>
        <dbReference type="SAM" id="MobiDB-lite"/>
    </source>
</evidence>
<dbReference type="Proteomes" id="UP000199150">
    <property type="component" value="Unassembled WGS sequence"/>
</dbReference>
<feature type="compositionally biased region" description="Low complexity" evidence="1">
    <location>
        <begin position="240"/>
        <end position="249"/>
    </location>
</feature>
<keyword evidence="4" id="KW-1185">Reference proteome</keyword>
<dbReference type="OrthoDB" id="9834559at2"/>
<keyword evidence="2" id="KW-0812">Transmembrane</keyword>
<feature type="transmembrane region" description="Helical" evidence="2">
    <location>
        <begin position="34"/>
        <end position="56"/>
    </location>
</feature>
<reference evidence="4" key="1">
    <citation type="submission" date="2016-10" db="EMBL/GenBank/DDBJ databases">
        <authorList>
            <person name="Varghese N."/>
            <person name="Submissions S."/>
        </authorList>
    </citation>
    <scope>NUCLEOTIDE SEQUENCE [LARGE SCALE GENOMIC DNA]</scope>
    <source>
        <strain evidence="4">CGMCC 1.3431</strain>
    </source>
</reference>
<organism evidence="3 4">
    <name type="scientific">Asticcacaulis taihuensis</name>
    <dbReference type="NCBI Taxonomy" id="260084"/>
    <lineage>
        <taxon>Bacteria</taxon>
        <taxon>Pseudomonadati</taxon>
        <taxon>Pseudomonadota</taxon>
        <taxon>Alphaproteobacteria</taxon>
        <taxon>Caulobacterales</taxon>
        <taxon>Caulobacteraceae</taxon>
        <taxon>Asticcacaulis</taxon>
    </lineage>
</organism>
<sequence>MALFLLDSDFNGPFNDAPPDPYYADVGIAYFDPFLIYVFLALMVTVVIAVAIGAYIGRRQAAMRLDEAKRRSVDHIYDSIRYRLNQALEARGLAIIERAALVRDEVHNRLGHVMALVDKPGKNLAELEKAMPPPEPPKPEKPKPNKVKIAMSAEEQMIAVWESLNAFRVFWSNEDYVKSLIRAAQDELARTDSLAYVRQLEAQYLPSPELVRWRPAWPLARKNGAAAVVTEALNDADKAGAAPVVAATPEPDPTPPPAPKPDLRKLPAHKRNMLA</sequence>
<protein>
    <submittedName>
        <fullName evidence="3">Uncharacterized protein</fullName>
    </submittedName>
</protein>
<proteinExistence type="predicted"/>
<dbReference type="AlphaFoldDB" id="A0A1G4S9W8"/>
<keyword evidence="2" id="KW-1133">Transmembrane helix</keyword>
<feature type="compositionally biased region" description="Pro residues" evidence="1">
    <location>
        <begin position="250"/>
        <end position="260"/>
    </location>
</feature>
<dbReference type="RefSeq" id="WP_090648365.1">
    <property type="nucleotide sequence ID" value="NZ_CBCRYE010000002.1"/>
</dbReference>
<feature type="compositionally biased region" description="Basic residues" evidence="1">
    <location>
        <begin position="266"/>
        <end position="275"/>
    </location>
</feature>
<dbReference type="EMBL" id="FMTS01000004">
    <property type="protein sequence ID" value="SCW65818.1"/>
    <property type="molecule type" value="Genomic_DNA"/>
</dbReference>
<evidence type="ECO:0000313" key="3">
    <source>
        <dbReference type="EMBL" id="SCW65818.1"/>
    </source>
</evidence>
<evidence type="ECO:0000313" key="4">
    <source>
        <dbReference type="Proteomes" id="UP000199150"/>
    </source>
</evidence>
<dbReference type="STRING" id="260084.SAMN02927928_2467"/>
<feature type="region of interest" description="Disordered" evidence="1">
    <location>
        <begin position="240"/>
        <end position="275"/>
    </location>
</feature>
<name>A0A1G4S9W8_9CAUL</name>
<keyword evidence="2" id="KW-0472">Membrane</keyword>
<evidence type="ECO:0000256" key="2">
    <source>
        <dbReference type="SAM" id="Phobius"/>
    </source>
</evidence>
<accession>A0A1G4S9W8</accession>
<gene>
    <name evidence="3" type="ORF">SAMN02927928_2467</name>
</gene>